<keyword evidence="1" id="KW-0472">Membrane</keyword>
<comment type="caution">
    <text evidence="2">The sequence shown here is derived from an EMBL/GenBank/DDBJ whole genome shotgun (WGS) entry which is preliminary data.</text>
</comment>
<evidence type="ECO:0008006" key="4">
    <source>
        <dbReference type="Google" id="ProtNLM"/>
    </source>
</evidence>
<dbReference type="PANTHER" id="PTHR37471:SF1">
    <property type="entry name" value="AB HYDROLASE-1 DOMAIN-CONTAINING PROTEIN"/>
    <property type="match status" value="1"/>
</dbReference>
<feature type="transmembrane region" description="Helical" evidence="1">
    <location>
        <begin position="103"/>
        <end position="122"/>
    </location>
</feature>
<accession>A0A7J6Q8R2</accession>
<sequence>DLTASEWRWVEKAKGKIYDKYGYSPKPGRADVKTVRNTIDPIVSNYHPLSFYFGVYLAKGFGAAILRLRGYHHYSSGRVKYWYRSQPALEETLVDQGESSQEVFVFFHGIGIGLVTYLTMLFKLHQPTQFLFEMPWISMNPVAEVIPDDEYAIDVNMALKDRGVADTQRVCLAGHSFGSLPVVWMKRHCPDVFDRSRVVLVDPVCIYLNLPDVCLNFLYRKPRRFFMRFLRYIASEELGIACSLHRDFFWMQSVIFPEELPEDTTVFLSEYDHVVPVHDVYTGCQRAGVDTRLLKGIDHGWYLGVPEYLREVTKVLNAQCCPLLYYEFPIAVSPPAAASSVTIAVVTGAGDSLQLGLVGRSSIISNVAMVVASWKRALLPSVVVLWALAEVLFYIWYRRHVARQSETPAVVPEVPDDRRDYVLEKVTEMLKRHPEGLWRLLKGWFEPGVEQEDLRDENISEFFAWAFYYKHLEALDSSELQWVETVKERVARDHSFPIKPGRGDVKINRQSLDPVIAVHRPFLFYLAIKGLKLLGSIGLRLLGYRHYRTGKVTYWYKRSRAEKAGEEEEEEALVFFHGLGIGVTTYMPFLPTFTAGTHFLFELPWVSMDPWAEVVPAEEYAKGVECALRRHGVPEGHQRLCLAGHSFGTFTIAWLRHYCPDLYSHCRVVLVDPVSIHLQLPDVCANFLYKRPVRPFAKFLRYIASQEMGIACCLFRNFFWMQCVMFPCELPEGSVVFLSERDHVVPVKDVYAECTVRGVKTVILDGIDHGKILLRWDYMKMVAKAVNARPSSTFYQLH</sequence>
<dbReference type="Proteomes" id="UP000574390">
    <property type="component" value="Unassembled WGS sequence"/>
</dbReference>
<feature type="non-terminal residue" evidence="2">
    <location>
        <position position="1"/>
    </location>
</feature>
<dbReference type="SUPFAM" id="SSF53474">
    <property type="entry name" value="alpha/beta-Hydrolases"/>
    <property type="match status" value="2"/>
</dbReference>
<evidence type="ECO:0000313" key="3">
    <source>
        <dbReference type="Proteomes" id="UP000574390"/>
    </source>
</evidence>
<reference evidence="2 3" key="1">
    <citation type="submission" date="2020-04" db="EMBL/GenBank/DDBJ databases">
        <title>Perkinsus olseni comparative genomics.</title>
        <authorList>
            <person name="Bogema D.R."/>
        </authorList>
    </citation>
    <scope>NUCLEOTIDE SEQUENCE [LARGE SCALE GENOMIC DNA]</scope>
    <source>
        <strain evidence="2">ATCC PRA-205</strain>
    </source>
</reference>
<dbReference type="InterPro" id="IPR029058">
    <property type="entry name" value="AB_hydrolase_fold"/>
</dbReference>
<name>A0A7J6Q8R2_PEROL</name>
<gene>
    <name evidence="2" type="ORF">FOZ62_026256</name>
</gene>
<keyword evidence="1" id="KW-0812">Transmembrane</keyword>
<dbReference type="EMBL" id="JABANM010031814">
    <property type="protein sequence ID" value="KAF4703960.1"/>
    <property type="molecule type" value="Genomic_DNA"/>
</dbReference>
<organism evidence="2 3">
    <name type="scientific">Perkinsus olseni</name>
    <name type="common">Perkinsus atlanticus</name>
    <dbReference type="NCBI Taxonomy" id="32597"/>
    <lineage>
        <taxon>Eukaryota</taxon>
        <taxon>Sar</taxon>
        <taxon>Alveolata</taxon>
        <taxon>Perkinsozoa</taxon>
        <taxon>Perkinsea</taxon>
        <taxon>Perkinsida</taxon>
        <taxon>Perkinsidae</taxon>
        <taxon>Perkinsus</taxon>
    </lineage>
</organism>
<evidence type="ECO:0000256" key="1">
    <source>
        <dbReference type="SAM" id="Phobius"/>
    </source>
</evidence>
<proteinExistence type="predicted"/>
<feature type="transmembrane region" description="Helical" evidence="1">
    <location>
        <begin position="49"/>
        <end position="68"/>
    </location>
</feature>
<evidence type="ECO:0000313" key="2">
    <source>
        <dbReference type="EMBL" id="KAF4703960.1"/>
    </source>
</evidence>
<dbReference type="PANTHER" id="PTHR37471">
    <property type="entry name" value="UNNAMED PRODUCT"/>
    <property type="match status" value="1"/>
</dbReference>
<protein>
    <recommendedName>
        <fullName evidence="4">AB hydrolase-1 domain-containing protein</fullName>
    </recommendedName>
</protein>
<dbReference type="Gene3D" id="3.40.50.1820">
    <property type="entry name" value="alpha/beta hydrolase"/>
    <property type="match status" value="2"/>
</dbReference>
<keyword evidence="1" id="KW-1133">Transmembrane helix</keyword>
<dbReference type="AlphaFoldDB" id="A0A7J6Q8R2"/>